<dbReference type="EMBL" id="JXKG01000010">
    <property type="protein sequence ID" value="OJG15133.1"/>
    <property type="molecule type" value="Genomic_DNA"/>
</dbReference>
<evidence type="ECO:0000313" key="6">
    <source>
        <dbReference type="EMBL" id="OJG15133.1"/>
    </source>
</evidence>
<comment type="subunit">
    <text evidence="5">Homodimer.</text>
</comment>
<accession>A0A1L8R5T9</accession>
<organism evidence="6 7">
    <name type="scientific">Enterococcus canintestini</name>
    <dbReference type="NCBI Taxonomy" id="317010"/>
    <lineage>
        <taxon>Bacteria</taxon>
        <taxon>Bacillati</taxon>
        <taxon>Bacillota</taxon>
        <taxon>Bacilli</taxon>
        <taxon>Lactobacillales</taxon>
        <taxon>Enterococcaceae</taxon>
        <taxon>Enterococcus</taxon>
    </lineage>
</organism>
<evidence type="ECO:0000256" key="4">
    <source>
        <dbReference type="ARBA" id="ARBA00023270"/>
    </source>
</evidence>
<dbReference type="CDD" id="cd00502">
    <property type="entry name" value="DHQase_I"/>
    <property type="match status" value="1"/>
</dbReference>
<keyword evidence="2 5" id="KW-0057">Aromatic amino acid biosynthesis</keyword>
<dbReference type="UniPathway" id="UPA00053">
    <property type="reaction ID" value="UER00086"/>
</dbReference>
<feature type="binding site" evidence="5">
    <location>
        <position position="81"/>
    </location>
    <ligand>
        <name>3-dehydroquinate</name>
        <dbReference type="ChEBI" id="CHEBI:32364"/>
    </ligand>
</feature>
<sequence>MQITIKDVVFGKGTPKICVPLIGQDSQTLLAQAQVAAASVCDVVEWRVDYFADFANESAVLEVLSHLRTVLKEKILLFTFRTEKEGGEADLSLRDYQSLYVAVAESGLVDIVDVELERAEFLGRGFLNQLKKQRAALLLSSHNFDKTPADGELVMKLGVMRQFEADFGKIAVMPHSLKDVLRVMGLSQKMQGLASVPLILIAMGDLGKVTRVAGELMGSVMTFAALEESSAPGQIDITEMPKILAALSLEE</sequence>
<comment type="pathway">
    <text evidence="5">Metabolic intermediate biosynthesis; chorismate biosynthesis; chorismate from D-erythrose 4-phosphate and phosphoenolpyruvate: step 3/7.</text>
</comment>
<comment type="caution">
    <text evidence="5">Lacks conserved residue(s) required for the propagation of feature annotation.</text>
</comment>
<dbReference type="RefSeq" id="WP_071864896.1">
    <property type="nucleotide sequence ID" value="NZ_JBHLVQ010000025.1"/>
</dbReference>
<feature type="active site" description="Proton donor/acceptor" evidence="5">
    <location>
        <position position="142"/>
    </location>
</feature>
<dbReference type="GO" id="GO:0009423">
    <property type="term" value="P:chorismate biosynthetic process"/>
    <property type="evidence" value="ECO:0007669"/>
    <property type="project" value="UniProtKB-UniRule"/>
</dbReference>
<dbReference type="STRING" id="317010.RU96_GL000351"/>
<feature type="binding site" evidence="5">
    <location>
        <position position="234"/>
    </location>
    <ligand>
        <name>3-dehydroquinate</name>
        <dbReference type="ChEBI" id="CHEBI:32364"/>
    </ligand>
</feature>
<dbReference type="Gene3D" id="3.20.20.70">
    <property type="entry name" value="Aldolase class I"/>
    <property type="match status" value="1"/>
</dbReference>
<evidence type="ECO:0000256" key="5">
    <source>
        <dbReference type="HAMAP-Rule" id="MF_00214"/>
    </source>
</evidence>
<dbReference type="GO" id="GO:0008652">
    <property type="term" value="P:amino acid biosynthetic process"/>
    <property type="evidence" value="ECO:0007669"/>
    <property type="project" value="UniProtKB-KW"/>
</dbReference>
<feature type="active site" description="Schiff-base intermediate with substrate" evidence="5">
    <location>
        <position position="169"/>
    </location>
</feature>
<comment type="similarity">
    <text evidence="5">Belongs to the type-I 3-dehydroquinase family.</text>
</comment>
<comment type="catalytic activity">
    <reaction evidence="1 5">
        <text>3-dehydroquinate = 3-dehydroshikimate + H2O</text>
        <dbReference type="Rhea" id="RHEA:21096"/>
        <dbReference type="ChEBI" id="CHEBI:15377"/>
        <dbReference type="ChEBI" id="CHEBI:16630"/>
        <dbReference type="ChEBI" id="CHEBI:32364"/>
        <dbReference type="EC" id="4.2.1.10"/>
    </reaction>
</comment>
<evidence type="ECO:0000256" key="3">
    <source>
        <dbReference type="ARBA" id="ARBA00023239"/>
    </source>
</evidence>
<gene>
    <name evidence="5" type="primary">aroD</name>
    <name evidence="6" type="ORF">RU96_GL000351</name>
</gene>
<feature type="binding site" evidence="5">
    <location>
        <begin position="45"/>
        <end position="47"/>
    </location>
    <ligand>
        <name>3-dehydroquinate</name>
        <dbReference type="ChEBI" id="CHEBI:32364"/>
    </ligand>
</feature>
<evidence type="ECO:0000313" key="7">
    <source>
        <dbReference type="Proteomes" id="UP000182835"/>
    </source>
</evidence>
<comment type="caution">
    <text evidence="6">The sequence shown here is derived from an EMBL/GenBank/DDBJ whole genome shotgun (WGS) entry which is preliminary data.</text>
</comment>
<keyword evidence="5" id="KW-0028">Amino-acid biosynthesis</keyword>
<dbReference type="OrthoDB" id="9813659at2"/>
<evidence type="ECO:0000256" key="1">
    <source>
        <dbReference type="ARBA" id="ARBA00001864"/>
    </source>
</evidence>
<reference evidence="6 7" key="1">
    <citation type="submission" date="2014-12" db="EMBL/GenBank/DDBJ databases">
        <title>Draft genome sequences of 29 type strains of Enterococci.</title>
        <authorList>
            <person name="Zhong Z."/>
            <person name="Sun Z."/>
            <person name="Liu W."/>
            <person name="Zhang W."/>
            <person name="Zhang H."/>
        </authorList>
    </citation>
    <scope>NUCLEOTIDE SEQUENCE [LARGE SCALE GENOMIC DNA]</scope>
    <source>
        <strain evidence="6 7">DSM 21207</strain>
    </source>
</reference>
<dbReference type="GO" id="GO:0009073">
    <property type="term" value="P:aromatic amino acid family biosynthetic process"/>
    <property type="evidence" value="ECO:0007669"/>
    <property type="project" value="UniProtKB-KW"/>
</dbReference>
<keyword evidence="4 5" id="KW-0704">Schiff base</keyword>
<feature type="binding site" evidence="5">
    <location>
        <position position="230"/>
    </location>
    <ligand>
        <name>3-dehydroquinate</name>
        <dbReference type="ChEBI" id="CHEBI:32364"/>
    </ligand>
</feature>
<protein>
    <recommendedName>
        <fullName evidence="5">3-dehydroquinate dehydratase</fullName>
        <shortName evidence="5">3-dehydroquinase</shortName>
        <ecNumber evidence="5">4.2.1.10</ecNumber>
    </recommendedName>
    <alternativeName>
        <fullName evidence="5">Type I DHQase</fullName>
    </alternativeName>
    <alternativeName>
        <fullName evidence="5">Type I dehydroquinase</fullName>
        <shortName evidence="5">DHQ1</shortName>
    </alternativeName>
</protein>
<dbReference type="Pfam" id="PF01487">
    <property type="entry name" value="DHquinase_I"/>
    <property type="match status" value="1"/>
</dbReference>
<dbReference type="PANTHER" id="PTHR43699">
    <property type="entry name" value="3-DEHYDROQUINATE DEHYDRATASE"/>
    <property type="match status" value="1"/>
</dbReference>
<dbReference type="EC" id="4.2.1.10" evidence="5"/>
<dbReference type="FunFam" id="3.20.20.70:FF:000047">
    <property type="entry name" value="3-dehydroquinate dehydratase"/>
    <property type="match status" value="1"/>
</dbReference>
<dbReference type="HAMAP" id="MF_00214">
    <property type="entry name" value="AroD"/>
    <property type="match status" value="1"/>
</dbReference>
<dbReference type="GO" id="GO:0003855">
    <property type="term" value="F:3-dehydroquinate dehydratase activity"/>
    <property type="evidence" value="ECO:0007669"/>
    <property type="project" value="UniProtKB-UniRule"/>
</dbReference>
<dbReference type="Proteomes" id="UP000182835">
    <property type="component" value="Unassembled WGS sequence"/>
</dbReference>
<comment type="function">
    <text evidence="5">Involved in the third step of the chorismate pathway, which leads to the biosynthesis of aromatic amino acids. Catalyzes the cis-dehydration of 3-dehydroquinate (DHQ) and introduces the first double bond of the aromatic ring to yield 3-dehydroshikimate.</text>
</comment>
<dbReference type="SUPFAM" id="SSF51569">
    <property type="entry name" value="Aldolase"/>
    <property type="match status" value="1"/>
</dbReference>
<evidence type="ECO:0000256" key="2">
    <source>
        <dbReference type="ARBA" id="ARBA00023141"/>
    </source>
</evidence>
<dbReference type="InterPro" id="IPR050146">
    <property type="entry name" value="Type-I_3-dehydroquinase"/>
</dbReference>
<dbReference type="GO" id="GO:0046279">
    <property type="term" value="P:3,4-dihydroxybenzoate biosynthetic process"/>
    <property type="evidence" value="ECO:0007669"/>
    <property type="project" value="UniProtKB-ARBA"/>
</dbReference>
<name>A0A1L8R5T9_9ENTE</name>
<proteinExistence type="inferred from homology"/>
<dbReference type="InterPro" id="IPR013785">
    <property type="entry name" value="Aldolase_TIM"/>
</dbReference>
<dbReference type="PANTHER" id="PTHR43699:SF1">
    <property type="entry name" value="3-DEHYDROQUINATE DEHYDRATASE"/>
    <property type="match status" value="1"/>
</dbReference>
<keyword evidence="3 5" id="KW-0456">Lyase</keyword>
<dbReference type="NCBIfam" id="TIGR01093">
    <property type="entry name" value="aroD"/>
    <property type="match status" value="1"/>
</dbReference>
<dbReference type="InterPro" id="IPR001381">
    <property type="entry name" value="DHquinase_I"/>
</dbReference>
<feature type="binding site" evidence="5">
    <location>
        <position position="211"/>
    </location>
    <ligand>
        <name>3-dehydroquinate</name>
        <dbReference type="ChEBI" id="CHEBI:32364"/>
    </ligand>
</feature>
<dbReference type="AlphaFoldDB" id="A0A1L8R5T9"/>